<dbReference type="GO" id="GO:0016787">
    <property type="term" value="F:hydrolase activity"/>
    <property type="evidence" value="ECO:0007669"/>
    <property type="project" value="UniProtKB-UniRule"/>
</dbReference>
<dbReference type="InterPro" id="IPR041802">
    <property type="entry name" value="MPP_YfcE"/>
</dbReference>
<name>A0A9E7DIR4_9FIRM</name>
<keyword evidence="5" id="KW-1185">Reference proteome</keyword>
<comment type="cofactor">
    <cofactor evidence="2">
        <name>a divalent metal cation</name>
        <dbReference type="ChEBI" id="CHEBI:60240"/>
    </cofactor>
</comment>
<proteinExistence type="inferred from homology"/>
<dbReference type="Gene3D" id="3.60.21.10">
    <property type="match status" value="1"/>
</dbReference>
<evidence type="ECO:0000259" key="3">
    <source>
        <dbReference type="Pfam" id="PF12850"/>
    </source>
</evidence>
<dbReference type="Pfam" id="PF12850">
    <property type="entry name" value="Metallophos_2"/>
    <property type="match status" value="1"/>
</dbReference>
<dbReference type="NCBIfam" id="NF006988">
    <property type="entry name" value="PRK09453.1"/>
    <property type="match status" value="1"/>
</dbReference>
<dbReference type="GO" id="GO:0046872">
    <property type="term" value="F:metal ion binding"/>
    <property type="evidence" value="ECO:0007669"/>
    <property type="project" value="UniProtKB-KW"/>
</dbReference>
<protein>
    <recommendedName>
        <fullName evidence="2">Phosphoesterase</fullName>
        <ecNumber evidence="2">3.1.4.-</ecNumber>
    </recommendedName>
</protein>
<dbReference type="Proteomes" id="UP000831151">
    <property type="component" value="Chromosome"/>
</dbReference>
<evidence type="ECO:0000256" key="1">
    <source>
        <dbReference type="ARBA" id="ARBA00008950"/>
    </source>
</evidence>
<dbReference type="SUPFAM" id="SSF56300">
    <property type="entry name" value="Metallo-dependent phosphatases"/>
    <property type="match status" value="1"/>
</dbReference>
<dbReference type="KEGG" id="fms:M1R53_05575"/>
<sequence length="182" mass="20487">MRKKIGFISDTHGGIEETLRALEVLKDCEIIYHLGDVLYHGPRNALPSDYNPKDLAAYLKKCDNIIYVRGNCDSDVDQMVTDKDLTQKARITDINGLKTLLIHGYEETEFSRIEYAKESGIKMIVTGHTHIKVLDVKDGIILLNPGSTTIPKDGKASVAMMDDKKIMLIDIYTGEILKELKY</sequence>
<dbReference type="RefSeq" id="WP_249242292.1">
    <property type="nucleotide sequence ID" value="NZ_CP096649.1"/>
</dbReference>
<dbReference type="InterPro" id="IPR000979">
    <property type="entry name" value="Phosphodiesterase_MJ0936/Vps29"/>
</dbReference>
<dbReference type="InterPro" id="IPR024654">
    <property type="entry name" value="Calcineurin-like_PHP_lpxH"/>
</dbReference>
<evidence type="ECO:0000256" key="2">
    <source>
        <dbReference type="RuleBase" id="RU362039"/>
    </source>
</evidence>
<accession>A0A9E7DIR4</accession>
<dbReference type="EMBL" id="CP096649">
    <property type="protein sequence ID" value="UQK58708.1"/>
    <property type="molecule type" value="Genomic_DNA"/>
</dbReference>
<dbReference type="PANTHER" id="PTHR43165">
    <property type="entry name" value="METALLOPHOSPHOESTERASE"/>
    <property type="match status" value="1"/>
</dbReference>
<dbReference type="InterPro" id="IPR029052">
    <property type="entry name" value="Metallo-depent_PP-like"/>
</dbReference>
<feature type="domain" description="Calcineurin-like phosphoesterase" evidence="3">
    <location>
        <begin position="4"/>
        <end position="162"/>
    </location>
</feature>
<dbReference type="CDD" id="cd00841">
    <property type="entry name" value="MPP_YfcE"/>
    <property type="match status" value="1"/>
</dbReference>
<reference evidence="4" key="1">
    <citation type="submission" date="2022-04" db="EMBL/GenBank/DDBJ databases">
        <title>Complete genome sequences of Ezakiella coagulans and Fenollaria massiliensis.</title>
        <authorList>
            <person name="France M.T."/>
            <person name="Clifford J."/>
            <person name="Narina S."/>
            <person name="Rutt L."/>
            <person name="Ravel J."/>
        </authorList>
    </citation>
    <scope>NUCLEOTIDE SEQUENCE</scope>
    <source>
        <strain evidence="4">C0061C2</strain>
    </source>
</reference>
<dbReference type="InterPro" id="IPR053193">
    <property type="entry name" value="MetalloPDE_YfcE-like"/>
</dbReference>
<dbReference type="EC" id="3.1.4.-" evidence="2"/>
<organism evidence="4 5">
    <name type="scientific">Fenollaria massiliensis</name>
    <dbReference type="NCBI Taxonomy" id="938288"/>
    <lineage>
        <taxon>Bacteria</taxon>
        <taxon>Bacillati</taxon>
        <taxon>Bacillota</taxon>
        <taxon>Clostridia</taxon>
        <taxon>Eubacteriales</taxon>
        <taxon>Fenollaria</taxon>
    </lineage>
</organism>
<evidence type="ECO:0000313" key="4">
    <source>
        <dbReference type="EMBL" id="UQK58708.1"/>
    </source>
</evidence>
<dbReference type="PANTHER" id="PTHR43165:SF1">
    <property type="entry name" value="PHOSPHODIESTERASE MJ0936"/>
    <property type="match status" value="1"/>
</dbReference>
<gene>
    <name evidence="4" type="primary">yfcE</name>
    <name evidence="4" type="ORF">M1R53_05575</name>
</gene>
<dbReference type="NCBIfam" id="TIGR00040">
    <property type="entry name" value="yfcE"/>
    <property type="match status" value="1"/>
</dbReference>
<keyword evidence="4" id="KW-0378">Hydrolase</keyword>
<keyword evidence="2" id="KW-0479">Metal-binding</keyword>
<comment type="similarity">
    <text evidence="1 2">Belongs to the metallophosphoesterase superfamily. YfcE family.</text>
</comment>
<dbReference type="AlphaFoldDB" id="A0A9E7DIR4"/>
<evidence type="ECO:0000313" key="5">
    <source>
        <dbReference type="Proteomes" id="UP000831151"/>
    </source>
</evidence>